<reference evidence="4" key="1">
    <citation type="submission" date="2016-11" db="UniProtKB">
        <authorList>
            <consortium name="WormBaseParasite"/>
        </authorList>
    </citation>
    <scope>IDENTIFICATION</scope>
</reference>
<keyword evidence="1" id="KW-0175">Coiled coil</keyword>
<organism evidence="3 4">
    <name type="scientific">Steinernema glaseri</name>
    <dbReference type="NCBI Taxonomy" id="37863"/>
    <lineage>
        <taxon>Eukaryota</taxon>
        <taxon>Metazoa</taxon>
        <taxon>Ecdysozoa</taxon>
        <taxon>Nematoda</taxon>
        <taxon>Chromadorea</taxon>
        <taxon>Rhabditida</taxon>
        <taxon>Tylenchina</taxon>
        <taxon>Panagrolaimomorpha</taxon>
        <taxon>Strongyloidoidea</taxon>
        <taxon>Steinernematidae</taxon>
        <taxon>Steinernema</taxon>
    </lineage>
</organism>
<feature type="region of interest" description="Disordered" evidence="2">
    <location>
        <begin position="423"/>
        <end position="450"/>
    </location>
</feature>
<proteinExistence type="predicted"/>
<accession>A0A1I8AHA1</accession>
<evidence type="ECO:0000313" key="4">
    <source>
        <dbReference type="WBParaSite" id="L893_g577.t1"/>
    </source>
</evidence>
<keyword evidence="3" id="KW-1185">Reference proteome</keyword>
<sequence>MSEEKKIGRPRKKTTNASTMRARNKTMKDRECLRDYEPCAENMRILDFREKLEKFNVHQKHEVLCEYLTELQAMLEWNSGMNGLKHEEKMMFLKKIDTEFQNLRGKMRSAGYIPGNGGSPKMRNPDDKALKRRITSTKNAIQSAIVKGYKMIYFEICGEMLTDAVSSNQEFRCKCEILKDCHVKIAQLDKSQMGKQHSLKHKRSTLDSVIKTLNTLRPDNPSESLSEKSVMKAHIKYAKIHFYDVLKSIVNVHWSDLSDAERSSFSFVRDPYQTIPEAEETASALEAQRKEVALERKAAADSTAQNKKLRTELLALQREVATAGEEGHQTPREIFPTEQIYRNENSYEISFDIDALDDYELPNVDSLEESCDIEELESTVHSMDTHHHGGNLHGYELLDAQQQENVNNYSAYPTMDSNVLLPNYDQYNGPPQEWQQADNLYANNSAHPEG</sequence>
<dbReference type="WBParaSite" id="L893_g577.t1">
    <property type="protein sequence ID" value="L893_g577.t1"/>
    <property type="gene ID" value="L893_g577"/>
</dbReference>
<evidence type="ECO:0000256" key="1">
    <source>
        <dbReference type="SAM" id="Coils"/>
    </source>
</evidence>
<dbReference type="Proteomes" id="UP000095287">
    <property type="component" value="Unplaced"/>
</dbReference>
<name>A0A1I8AHA1_9BILA</name>
<evidence type="ECO:0000313" key="3">
    <source>
        <dbReference type="Proteomes" id="UP000095287"/>
    </source>
</evidence>
<dbReference type="AlphaFoldDB" id="A0A1I8AHA1"/>
<evidence type="ECO:0000256" key="2">
    <source>
        <dbReference type="SAM" id="MobiDB-lite"/>
    </source>
</evidence>
<feature type="coiled-coil region" evidence="1">
    <location>
        <begin position="275"/>
        <end position="326"/>
    </location>
</feature>
<protein>
    <submittedName>
        <fullName evidence="4">BHLH domain-containing protein</fullName>
    </submittedName>
</protein>
<feature type="region of interest" description="Disordered" evidence="2">
    <location>
        <begin position="1"/>
        <end position="26"/>
    </location>
</feature>
<feature type="compositionally biased region" description="Polar residues" evidence="2">
    <location>
        <begin position="433"/>
        <end position="450"/>
    </location>
</feature>